<evidence type="ECO:0000256" key="2">
    <source>
        <dbReference type="ARBA" id="ARBA00022679"/>
    </source>
</evidence>
<dbReference type="Proteomes" id="UP001596915">
    <property type="component" value="Unassembled WGS sequence"/>
</dbReference>
<comment type="similarity">
    <text evidence="1">Belongs to the amidinotransferase family.</text>
</comment>
<sequence length="344" mass="37674">MAGPGDIDAKGACGAAGTKRSAMPEVYVESEFAPLRTVVLAQSEVSIPASAMSSDDMRFLSAESRKEIAGGGDMKDFAPERQARWAGEREAFRAVLERHGVQVHRPRLLTPEEKAAAGDGYANFFARDPFFTVGNQVVEASIRFLHRRREVLPLREVMRDHVYPSDCTYVAAPMPEVAAPDDPTLGPGPFLEGGDVLVLGKKVFVDTSGPASNPLGIQWLAKFLAPYGYTVEQVRLHERILHLDCALGFIKEGLLVASEEALLEGIPESLKEWEKVTVDLDQATSLATNGLPLGPDVYVTDPEFSFLGQEIERFGVRVEYVDFSITRSLGGSFRCSTQPLLRKF</sequence>
<dbReference type="PANTHER" id="PTHR10488:SF1">
    <property type="entry name" value="GLYCINE AMIDINOTRANSFERASE, MITOCHONDRIAL"/>
    <property type="match status" value="1"/>
</dbReference>
<dbReference type="PANTHER" id="PTHR10488">
    <property type="entry name" value="GLYCINE AMIDINOTRANSFERASE, MITOCHONDRIAL"/>
    <property type="match status" value="1"/>
</dbReference>
<evidence type="ECO:0000256" key="1">
    <source>
        <dbReference type="ARBA" id="ARBA00006943"/>
    </source>
</evidence>
<evidence type="ECO:0000313" key="3">
    <source>
        <dbReference type="EMBL" id="MFD0628681.1"/>
    </source>
</evidence>
<organism evidence="3 4">
    <name type="scientific">Streptomyces sanglieri</name>
    <dbReference type="NCBI Taxonomy" id="193460"/>
    <lineage>
        <taxon>Bacteria</taxon>
        <taxon>Bacillati</taxon>
        <taxon>Actinomycetota</taxon>
        <taxon>Actinomycetes</taxon>
        <taxon>Kitasatosporales</taxon>
        <taxon>Streptomycetaceae</taxon>
        <taxon>Streptomyces</taxon>
    </lineage>
</organism>
<proteinExistence type="inferred from homology"/>
<dbReference type="Gene3D" id="3.75.10.10">
    <property type="entry name" value="L-arginine/glycine Amidinotransferase, Chain A"/>
    <property type="match status" value="1"/>
</dbReference>
<keyword evidence="2" id="KW-0808">Transferase</keyword>
<protein>
    <submittedName>
        <fullName evidence="3">Dimethylarginine dimethylaminohydrolase family protein</fullName>
    </submittedName>
</protein>
<accession>A0ABW2X7Y8</accession>
<keyword evidence="4" id="KW-1185">Reference proteome</keyword>
<name>A0ABW2X7Y8_9ACTN</name>
<dbReference type="Pfam" id="PF02274">
    <property type="entry name" value="ADI"/>
    <property type="match status" value="1"/>
</dbReference>
<comment type="caution">
    <text evidence="3">The sequence shown here is derived from an EMBL/GenBank/DDBJ whole genome shotgun (WGS) entry which is preliminary data.</text>
</comment>
<evidence type="ECO:0000313" key="4">
    <source>
        <dbReference type="Proteomes" id="UP001596915"/>
    </source>
</evidence>
<dbReference type="SUPFAM" id="SSF55909">
    <property type="entry name" value="Pentein"/>
    <property type="match status" value="1"/>
</dbReference>
<dbReference type="InterPro" id="IPR033195">
    <property type="entry name" value="AmidinoTrfase"/>
</dbReference>
<dbReference type="EMBL" id="JBHTGL010000008">
    <property type="protein sequence ID" value="MFD0628681.1"/>
    <property type="molecule type" value="Genomic_DNA"/>
</dbReference>
<reference evidence="4" key="1">
    <citation type="journal article" date="2019" name="Int. J. Syst. Evol. Microbiol.">
        <title>The Global Catalogue of Microorganisms (GCM) 10K type strain sequencing project: providing services to taxonomists for standard genome sequencing and annotation.</title>
        <authorList>
            <consortium name="The Broad Institute Genomics Platform"/>
            <consortium name="The Broad Institute Genome Sequencing Center for Infectious Disease"/>
            <person name="Wu L."/>
            <person name="Ma J."/>
        </authorList>
    </citation>
    <scope>NUCLEOTIDE SEQUENCE [LARGE SCALE GENOMIC DNA]</scope>
    <source>
        <strain evidence="4">JCM 12607</strain>
    </source>
</reference>
<gene>
    <name evidence="3" type="ORF">ACFQ2K_44735</name>
</gene>